<sequence length="91" mass="10744">MKYFAVFLPMKDEEKSRENRPAHLEFLARKREEKKAVMFGRFVDGTGGLVIYQGESLEQVESWVKEDPYVITGARHYEIHEWEIAAMDIHK</sequence>
<feature type="domain" description="YCII-related" evidence="2">
    <location>
        <begin position="3"/>
        <end position="83"/>
    </location>
</feature>
<comment type="caution">
    <text evidence="3">The sequence shown here is derived from an EMBL/GenBank/DDBJ whole genome shotgun (WGS) entry which is preliminary data.</text>
</comment>
<dbReference type="Proteomes" id="UP000823485">
    <property type="component" value="Unassembled WGS sequence"/>
</dbReference>
<dbReference type="InterPro" id="IPR011008">
    <property type="entry name" value="Dimeric_a/b-barrel"/>
</dbReference>
<dbReference type="SUPFAM" id="SSF54909">
    <property type="entry name" value="Dimeric alpha+beta barrel"/>
    <property type="match status" value="1"/>
</dbReference>
<evidence type="ECO:0000259" key="2">
    <source>
        <dbReference type="Pfam" id="PF03795"/>
    </source>
</evidence>
<comment type="similarity">
    <text evidence="1">Belongs to the YciI family.</text>
</comment>
<dbReference type="InterPro" id="IPR005545">
    <property type="entry name" value="YCII"/>
</dbReference>
<accession>A0ABS2R7X9</accession>
<organism evidence="3 4">
    <name type="scientific">Siminovitchia thermophila</name>
    <dbReference type="NCBI Taxonomy" id="1245522"/>
    <lineage>
        <taxon>Bacteria</taxon>
        <taxon>Bacillati</taxon>
        <taxon>Bacillota</taxon>
        <taxon>Bacilli</taxon>
        <taxon>Bacillales</taxon>
        <taxon>Bacillaceae</taxon>
        <taxon>Siminovitchia</taxon>
    </lineage>
</organism>
<evidence type="ECO:0000313" key="4">
    <source>
        <dbReference type="Proteomes" id="UP000823485"/>
    </source>
</evidence>
<evidence type="ECO:0000256" key="1">
    <source>
        <dbReference type="ARBA" id="ARBA00007689"/>
    </source>
</evidence>
<evidence type="ECO:0000313" key="3">
    <source>
        <dbReference type="EMBL" id="MBM7715264.1"/>
    </source>
</evidence>
<dbReference type="Gene3D" id="3.30.70.1060">
    <property type="entry name" value="Dimeric alpha+beta barrel"/>
    <property type="match status" value="1"/>
</dbReference>
<name>A0ABS2R7X9_9BACI</name>
<dbReference type="RefSeq" id="WP_205179296.1">
    <property type="nucleotide sequence ID" value="NZ_JAFBFH010000013.1"/>
</dbReference>
<keyword evidence="4" id="KW-1185">Reference proteome</keyword>
<dbReference type="PANTHER" id="PTHR37828:SF1">
    <property type="entry name" value="YCII-RELATED DOMAIN-CONTAINING PROTEIN"/>
    <property type="match status" value="1"/>
</dbReference>
<proteinExistence type="inferred from homology"/>
<dbReference type="EMBL" id="JAFBFH010000013">
    <property type="protein sequence ID" value="MBM7715264.1"/>
    <property type="molecule type" value="Genomic_DNA"/>
</dbReference>
<dbReference type="PANTHER" id="PTHR37828">
    <property type="entry name" value="GSR2449 PROTEIN"/>
    <property type="match status" value="1"/>
</dbReference>
<gene>
    <name evidence="3" type="ORF">JOC94_002251</name>
</gene>
<protein>
    <submittedName>
        <fullName evidence="3">Uncharacterized protein YciI</fullName>
    </submittedName>
</protein>
<dbReference type="Pfam" id="PF03795">
    <property type="entry name" value="YCII"/>
    <property type="match status" value="1"/>
</dbReference>
<reference evidence="3 4" key="1">
    <citation type="submission" date="2021-01" db="EMBL/GenBank/DDBJ databases">
        <title>Genomic Encyclopedia of Type Strains, Phase IV (KMG-IV): sequencing the most valuable type-strain genomes for metagenomic binning, comparative biology and taxonomic classification.</title>
        <authorList>
            <person name="Goeker M."/>
        </authorList>
    </citation>
    <scope>NUCLEOTIDE SEQUENCE [LARGE SCALE GENOMIC DNA]</scope>
    <source>
        <strain evidence="3 4">DSM 105453</strain>
    </source>
</reference>